<keyword evidence="1" id="KW-0472">Membrane</keyword>
<feature type="transmembrane region" description="Helical" evidence="1">
    <location>
        <begin position="20"/>
        <end position="43"/>
    </location>
</feature>
<dbReference type="Proteomes" id="UP000199482">
    <property type="component" value="Chromosome I"/>
</dbReference>
<keyword evidence="1" id="KW-1133">Transmembrane helix</keyword>
<proteinExistence type="predicted"/>
<reference evidence="3" key="1">
    <citation type="submission" date="2016-10" db="EMBL/GenBank/DDBJ databases">
        <authorList>
            <person name="Varghese N."/>
            <person name="Submissions S."/>
        </authorList>
    </citation>
    <scope>NUCLEOTIDE SEQUENCE [LARGE SCALE GENOMIC DNA]</scope>
    <source>
        <strain evidence="3">CPCC 202695</strain>
    </source>
</reference>
<accession>A0A1H1V7G5</accession>
<dbReference type="AlphaFoldDB" id="A0A1H1V7G5"/>
<keyword evidence="1" id="KW-0812">Transmembrane</keyword>
<name>A0A1H1V7G5_9MICO</name>
<evidence type="ECO:0008006" key="4">
    <source>
        <dbReference type="Google" id="ProtNLM"/>
    </source>
</evidence>
<evidence type="ECO:0000256" key="1">
    <source>
        <dbReference type="SAM" id="Phobius"/>
    </source>
</evidence>
<gene>
    <name evidence="2" type="ORF">SAMN04489721_1936</name>
</gene>
<dbReference type="STRING" id="589382.SAMN04489721_1936"/>
<evidence type="ECO:0000313" key="3">
    <source>
        <dbReference type="Proteomes" id="UP000199482"/>
    </source>
</evidence>
<dbReference type="InterPro" id="IPR025101">
    <property type="entry name" value="DUF4012"/>
</dbReference>
<organism evidence="2 3">
    <name type="scientific">Agromyces flavus</name>
    <dbReference type="NCBI Taxonomy" id="589382"/>
    <lineage>
        <taxon>Bacteria</taxon>
        <taxon>Bacillati</taxon>
        <taxon>Actinomycetota</taxon>
        <taxon>Actinomycetes</taxon>
        <taxon>Micrococcales</taxon>
        <taxon>Microbacteriaceae</taxon>
        <taxon>Agromyces</taxon>
    </lineage>
</organism>
<sequence length="606" mass="62998">MCRVSPRSSDRPKKPLARSARLWVPVTLGVLLLAIIGVGIAGWQIAERGFAAKDELEQAIPLAKKAQEQVLAGDQAGATATVDELAVHAAEARRLTDDQLWRAFEWVPVAGPNLAAVRVASTSVDELVDGVVRPATTLSLDALKPAGGAIDLVALADLSEVVDGVADTIDEVSTELASVDRDQLIGPVADGIGQLDEAVGQVEPMIGPASTALEVLPKALGADGPRNYLLLFQNNAEARGTGGNPAALLLVNVTDGKITIAQQASSSDFQNGRATPIVELDPETEALYGDKIGRYMMDVTLTPDFAETSELIRAFWAESFGSQVDGVVSFDPVALGYLLGATGPVTLPTGEKLTADNTASTVLNDVYFRYEEPEAQDAFFAAAAASVFKVITSGSGETDALVEALARSVDEGRLMYAPSDAAEAEVIAGSRITGALPADNDEQSVVGVYVNDVTQGKMDYYLQLDATAATDSCTVDSGTAPTFTTTATLTSTVRPEDVDGLAEYIATGKYFPKGDISSDVVLYGPVGSTFQSATLDGAPAAVTPLTHLGRPAVKINVRNLPGSAHSVTAVFSGTADGAYGPLEVWHTPLVRPANVTIDAPGCVAAG</sequence>
<protein>
    <recommendedName>
        <fullName evidence="4">DUF4012 domain-containing protein</fullName>
    </recommendedName>
</protein>
<dbReference type="Pfam" id="PF13196">
    <property type="entry name" value="DUF4012"/>
    <property type="match status" value="1"/>
</dbReference>
<dbReference type="EMBL" id="LT629755">
    <property type="protein sequence ID" value="SDS80326.1"/>
    <property type="molecule type" value="Genomic_DNA"/>
</dbReference>
<evidence type="ECO:0000313" key="2">
    <source>
        <dbReference type="EMBL" id="SDS80326.1"/>
    </source>
</evidence>